<accession>A0A502FKJ0</accession>
<dbReference type="Proteomes" id="UP000319931">
    <property type="component" value="Unassembled WGS sequence"/>
</dbReference>
<dbReference type="InterPro" id="IPR001431">
    <property type="entry name" value="Pept_M16_Zn_BS"/>
</dbReference>
<dbReference type="PANTHER" id="PTHR11851:SF49">
    <property type="entry name" value="MITOCHONDRIAL-PROCESSING PEPTIDASE SUBUNIT ALPHA"/>
    <property type="match status" value="1"/>
</dbReference>
<dbReference type="SUPFAM" id="SSF63411">
    <property type="entry name" value="LuxS/MPP-like metallohydrolase"/>
    <property type="match status" value="3"/>
</dbReference>
<evidence type="ECO:0000259" key="6">
    <source>
        <dbReference type="Pfam" id="PF00675"/>
    </source>
</evidence>
<proteinExistence type="inferred from homology"/>
<reference evidence="8 9" key="1">
    <citation type="journal article" date="2019" name="Environ. Microbiol.">
        <title>Species interactions and distinct microbial communities in high Arctic permafrost affected cryosols are associated with the CH4 and CO2 gas fluxes.</title>
        <authorList>
            <person name="Altshuler I."/>
            <person name="Hamel J."/>
            <person name="Turney S."/>
            <person name="Magnuson E."/>
            <person name="Levesque R."/>
            <person name="Greer C."/>
            <person name="Whyte L.G."/>
        </authorList>
    </citation>
    <scope>NUCLEOTIDE SEQUENCE [LARGE SCALE GENOMIC DNA]</scope>
    <source>
        <strain evidence="8 9">E6.1</strain>
    </source>
</reference>
<dbReference type="Gene3D" id="3.30.830.10">
    <property type="entry name" value="Metalloenzyme, LuxS/M16 peptidase-like"/>
    <property type="match status" value="3"/>
</dbReference>
<gene>
    <name evidence="8" type="ORF">EAH76_18020</name>
</gene>
<evidence type="ECO:0000313" key="8">
    <source>
        <dbReference type="EMBL" id="TPG49772.1"/>
    </source>
</evidence>
<feature type="domain" description="Peptidase M16 C-terminal" evidence="7">
    <location>
        <begin position="252"/>
        <end position="428"/>
    </location>
</feature>
<evidence type="ECO:0000256" key="1">
    <source>
        <dbReference type="ARBA" id="ARBA00001947"/>
    </source>
</evidence>
<dbReference type="Pfam" id="PF00675">
    <property type="entry name" value="Peptidase_M16"/>
    <property type="match status" value="1"/>
</dbReference>
<keyword evidence="3" id="KW-0645">Protease</keyword>
<organism evidence="8 9">
    <name type="scientific">Sphingomonas glacialis</name>
    <dbReference type="NCBI Taxonomy" id="658225"/>
    <lineage>
        <taxon>Bacteria</taxon>
        <taxon>Pseudomonadati</taxon>
        <taxon>Pseudomonadota</taxon>
        <taxon>Alphaproteobacteria</taxon>
        <taxon>Sphingomonadales</taxon>
        <taxon>Sphingomonadaceae</taxon>
        <taxon>Sphingomonas</taxon>
    </lineage>
</organism>
<keyword evidence="5" id="KW-0732">Signal</keyword>
<dbReference type="EMBL" id="RCZC01000006">
    <property type="protein sequence ID" value="TPG49772.1"/>
    <property type="molecule type" value="Genomic_DNA"/>
</dbReference>
<dbReference type="InterPro" id="IPR011249">
    <property type="entry name" value="Metalloenz_LuxS/M16"/>
</dbReference>
<evidence type="ECO:0000313" key="9">
    <source>
        <dbReference type="Proteomes" id="UP000319931"/>
    </source>
</evidence>
<evidence type="ECO:0000256" key="3">
    <source>
        <dbReference type="ARBA" id="ARBA00023049"/>
    </source>
</evidence>
<dbReference type="InterPro" id="IPR007863">
    <property type="entry name" value="Peptidase_M16_C"/>
</dbReference>
<dbReference type="AlphaFoldDB" id="A0A502FKJ0"/>
<sequence>MLAVAAFRRYLRRMISPSRMTRFAFASLLVLAAVPQVVAQTAPAQPAPRAANAPVDPQSAIASRDAWLYKGSDITPDPAWHFGTLKNGLRYAVRKNGVPPGQISMRVRIDAGSLYETDPERGFAHLIEHLSFRGSQYVPDGEAKRIWQRMGTTFGSDTNASTTPTQTVYKLDLPSATEAGIDESLKILSGMVSNPNITPTALGAERPAVLAEQREQPGPQVRVIDALNATFFAGQPLADRSPIGHVKELEAATAETVRAFHDRWYRPERTLVVIAGDFDPAKLETMVAKNFGGWKGIGPNPADPDFGKPDPKQTTTKAVVEPGIPTRIEMAIVRPWQYNDDTIVFNQKRLADFVALAVINRRLETRARSGGSYIAAAVRLDDPSRSANGTFVTILPVGSAWDPALKDVRAVIADAQASPPTKAEIERELAEQRVSFRTQVDTYRAEAGSKEADDMVQALDIRETTTSPAVIQGVFEDAEKKGFFTPDKILAATKRLFQGTATRALISTPTAEPGIETTLANALKVDVKGLAGKRARQANVTFASLPKLGAPATILSNTPIKEFEMQEYNLSNGVRVLVYPTTSEDSRVYVRVRFGAGYNALPSNKETPAWAADLALTAGGIGKLNQGDLDALTSGRRIGLDFGIDEDAFTYNALTSPTDLDDQLKLIAAALTAPAWDPAPVLRARAVAVSSYAGSNASPTGVLSRDLDRLLRDGDPRWGTPTLDAINATTPAAFRALWEPLLKTGPIEVMVFGDVKAEVAIAAVQKTLGALPPRTAATEQTPPPHFPAHNTSPVTRTHDGPANQAAAVIAWPTGGGVAGLSEARRLEVLAAIFSDRLFDRLRSQAGASYSPNVSSDWPTGFPTGGKMVAIGQVAPENIPLFFKLSREIAAELVSTPIDADELKRTIGPMQQSIQRQSTGNQFWMNQLDGATYDPTRINALMHLYSDISNMTAAQLQETAAKYLRPDRDWTLQVVPAGEAKK</sequence>
<dbReference type="PROSITE" id="PS00143">
    <property type="entry name" value="INSULINASE"/>
    <property type="match status" value="1"/>
</dbReference>
<dbReference type="OrthoDB" id="9811314at2"/>
<dbReference type="Pfam" id="PF05193">
    <property type="entry name" value="Peptidase_M16_C"/>
    <property type="match status" value="2"/>
</dbReference>
<evidence type="ECO:0000259" key="7">
    <source>
        <dbReference type="Pfam" id="PF05193"/>
    </source>
</evidence>
<comment type="similarity">
    <text evidence="2 4">Belongs to the peptidase M16 family.</text>
</comment>
<keyword evidence="3" id="KW-0482">Metalloprotease</keyword>
<evidence type="ECO:0000256" key="4">
    <source>
        <dbReference type="RuleBase" id="RU004447"/>
    </source>
</evidence>
<feature type="signal peptide" evidence="5">
    <location>
        <begin position="1"/>
        <end position="39"/>
    </location>
</feature>
<dbReference type="GO" id="GO:0006508">
    <property type="term" value="P:proteolysis"/>
    <property type="evidence" value="ECO:0007669"/>
    <property type="project" value="InterPro"/>
</dbReference>
<feature type="domain" description="Peptidase M16 C-terminal" evidence="7">
    <location>
        <begin position="747"/>
        <end position="905"/>
    </location>
</feature>
<protein>
    <submittedName>
        <fullName evidence="8">Insulinase family protein</fullName>
    </submittedName>
</protein>
<evidence type="ECO:0000256" key="5">
    <source>
        <dbReference type="SAM" id="SignalP"/>
    </source>
</evidence>
<dbReference type="GO" id="GO:0004222">
    <property type="term" value="F:metalloendopeptidase activity"/>
    <property type="evidence" value="ECO:0007669"/>
    <property type="project" value="InterPro"/>
</dbReference>
<keyword evidence="9" id="KW-1185">Reference proteome</keyword>
<dbReference type="InterPro" id="IPR050361">
    <property type="entry name" value="MPP/UQCRC_Complex"/>
</dbReference>
<dbReference type="PANTHER" id="PTHR11851">
    <property type="entry name" value="METALLOPROTEASE"/>
    <property type="match status" value="1"/>
</dbReference>
<feature type="chain" id="PRO_5021213191" evidence="5">
    <location>
        <begin position="40"/>
        <end position="981"/>
    </location>
</feature>
<evidence type="ECO:0000256" key="2">
    <source>
        <dbReference type="ARBA" id="ARBA00007261"/>
    </source>
</evidence>
<dbReference type="InterPro" id="IPR011765">
    <property type="entry name" value="Pept_M16_N"/>
</dbReference>
<comment type="cofactor">
    <cofactor evidence="1">
        <name>Zn(2+)</name>
        <dbReference type="ChEBI" id="CHEBI:29105"/>
    </cofactor>
</comment>
<name>A0A502FKJ0_9SPHN</name>
<keyword evidence="3" id="KW-0378">Hydrolase</keyword>
<feature type="domain" description="Peptidase M16 N-terminal" evidence="6">
    <location>
        <begin position="104"/>
        <end position="238"/>
    </location>
</feature>
<dbReference type="GO" id="GO:0046872">
    <property type="term" value="F:metal ion binding"/>
    <property type="evidence" value="ECO:0007669"/>
    <property type="project" value="InterPro"/>
</dbReference>
<comment type="caution">
    <text evidence="8">The sequence shown here is derived from an EMBL/GenBank/DDBJ whole genome shotgun (WGS) entry which is preliminary data.</text>
</comment>